<dbReference type="PANTHER" id="PTHR43272">
    <property type="entry name" value="LONG-CHAIN-FATTY-ACID--COA LIGASE"/>
    <property type="match status" value="1"/>
</dbReference>
<sequence length="572" mass="62834">MIHQLDALPNLPMGLFARCGAHGQGIAALRPSGEGYAVITAALLEEEVRLRARGLLRLGLKPGQRVLLMAPNSVDWAIMDFAILAVGAVTVPVYPNYGPTDIRHVLHDSGSDFCLLESPAELERLGSREGWGMAAGHVFLREGGADLRPWSALAELGRAVADADLDRRVAQIRRQDMATLVYTSGTTGDPKGVVLSHGNILGDIAGFLPCVPSLESGQRVLSILPLSHVFERVVDHFGPYLLGMEVAYGERPDTVLRDLRRARPHLLIAVPRVFQLLYHRLQREIDGRHGLLATLLRRELDFRAGDLPTWRNRLASRLVASRLRRQLGGRLQFFVSGGAPLPQEISRFFLGLGLPILEGYGMTEATAVIAANPLTAIRPGSVGKILPQLRCRIAPDGEILVQGPAVMERYWNNERASREVLADGWLHTGDSGFLDADGYLTIVDRKKDIIVNAAGENISPQKIETRLTMHPLIGQAVVFGDRLPYLVALIYANPEYAQKLLGGGYGQDALVKATHTAIQEALGGLPSYEQVRRFSLLKQPLRQETGELTPTFKVKRRVVREHYAKILEGLSQ</sequence>
<keyword evidence="1" id="KW-0547">Nucleotide-binding</keyword>
<dbReference type="EMBL" id="NCBC01000395">
    <property type="protein sequence ID" value="OYV77477.1"/>
    <property type="molecule type" value="Genomic_DNA"/>
</dbReference>
<comment type="caution">
    <text evidence="5">The sequence shown here is derived from an EMBL/GenBank/DDBJ whole genome shotgun (WGS) entry which is preliminary data.</text>
</comment>
<dbReference type="AlphaFoldDB" id="A0A257SWJ3"/>
<dbReference type="Pfam" id="PF00501">
    <property type="entry name" value="AMP-binding"/>
    <property type="match status" value="1"/>
</dbReference>
<comment type="catalytic activity">
    <reaction evidence="3">
        <text>a long-chain fatty acid + ATP + CoA = a long-chain fatty acyl-CoA + AMP + diphosphate</text>
        <dbReference type="Rhea" id="RHEA:15421"/>
        <dbReference type="ChEBI" id="CHEBI:30616"/>
        <dbReference type="ChEBI" id="CHEBI:33019"/>
        <dbReference type="ChEBI" id="CHEBI:57287"/>
        <dbReference type="ChEBI" id="CHEBI:57560"/>
        <dbReference type="ChEBI" id="CHEBI:83139"/>
        <dbReference type="ChEBI" id="CHEBI:456215"/>
        <dbReference type="EC" id="6.2.1.3"/>
    </reaction>
    <physiologicalReaction direction="left-to-right" evidence="3">
        <dbReference type="Rhea" id="RHEA:15422"/>
    </physiologicalReaction>
</comment>
<evidence type="ECO:0000256" key="1">
    <source>
        <dbReference type="ARBA" id="ARBA00022741"/>
    </source>
</evidence>
<organism evidence="5 6">
    <name type="scientific">Acidithiobacillus ferrivorans</name>
    <dbReference type="NCBI Taxonomy" id="160808"/>
    <lineage>
        <taxon>Bacteria</taxon>
        <taxon>Pseudomonadati</taxon>
        <taxon>Pseudomonadota</taxon>
        <taxon>Acidithiobacillia</taxon>
        <taxon>Acidithiobacillales</taxon>
        <taxon>Acidithiobacillaceae</taxon>
        <taxon>Acidithiobacillus</taxon>
    </lineage>
</organism>
<dbReference type="InterPro" id="IPR020845">
    <property type="entry name" value="AMP-binding_CS"/>
</dbReference>
<dbReference type="SUPFAM" id="SSF56801">
    <property type="entry name" value="Acetyl-CoA synthetase-like"/>
    <property type="match status" value="1"/>
</dbReference>
<protein>
    <submittedName>
        <fullName evidence="5">AMP-binding protein</fullName>
    </submittedName>
</protein>
<dbReference type="Pfam" id="PF23562">
    <property type="entry name" value="AMP-binding_C_3"/>
    <property type="match status" value="1"/>
</dbReference>
<dbReference type="PANTHER" id="PTHR43272:SF33">
    <property type="entry name" value="AMP-BINDING DOMAIN-CONTAINING PROTEIN-RELATED"/>
    <property type="match status" value="1"/>
</dbReference>
<evidence type="ECO:0000259" key="4">
    <source>
        <dbReference type="Pfam" id="PF00501"/>
    </source>
</evidence>
<name>A0A257SWJ3_9PROT</name>
<dbReference type="InterPro" id="IPR045851">
    <property type="entry name" value="AMP-bd_C_sf"/>
</dbReference>
<dbReference type="GO" id="GO:0005524">
    <property type="term" value="F:ATP binding"/>
    <property type="evidence" value="ECO:0007669"/>
    <property type="project" value="UniProtKB-KW"/>
</dbReference>
<dbReference type="Gene3D" id="3.40.50.12780">
    <property type="entry name" value="N-terminal domain of ligase-like"/>
    <property type="match status" value="1"/>
</dbReference>
<keyword evidence="2" id="KW-0067">ATP-binding</keyword>
<gene>
    <name evidence="5" type="ORF">B7Z70_09960</name>
</gene>
<dbReference type="PROSITE" id="PS00455">
    <property type="entry name" value="AMP_BINDING"/>
    <property type="match status" value="1"/>
</dbReference>
<dbReference type="InterPro" id="IPR042099">
    <property type="entry name" value="ANL_N_sf"/>
</dbReference>
<evidence type="ECO:0000313" key="5">
    <source>
        <dbReference type="EMBL" id="OYV77477.1"/>
    </source>
</evidence>
<proteinExistence type="predicted"/>
<dbReference type="InterPro" id="IPR000873">
    <property type="entry name" value="AMP-dep_synth/lig_dom"/>
</dbReference>
<dbReference type="CDD" id="cd05907">
    <property type="entry name" value="VL_LC_FACS_like"/>
    <property type="match status" value="1"/>
</dbReference>
<evidence type="ECO:0000256" key="2">
    <source>
        <dbReference type="ARBA" id="ARBA00022840"/>
    </source>
</evidence>
<dbReference type="GO" id="GO:0016020">
    <property type="term" value="C:membrane"/>
    <property type="evidence" value="ECO:0007669"/>
    <property type="project" value="TreeGrafter"/>
</dbReference>
<dbReference type="GO" id="GO:0004467">
    <property type="term" value="F:long-chain fatty acid-CoA ligase activity"/>
    <property type="evidence" value="ECO:0007669"/>
    <property type="project" value="UniProtKB-EC"/>
</dbReference>
<reference evidence="5 6" key="1">
    <citation type="submission" date="2017-03" db="EMBL/GenBank/DDBJ databases">
        <title>Lifting the veil on microbial sulfur biogeochemistry in mining wastewaters.</title>
        <authorList>
            <person name="Kantor R.S."/>
            <person name="Colenbrander Nelson T."/>
            <person name="Marshall S."/>
            <person name="Bennett D."/>
            <person name="Apte S."/>
            <person name="Camacho D."/>
            <person name="Thomas B.C."/>
            <person name="Warren L.A."/>
            <person name="Banfield J.F."/>
        </authorList>
    </citation>
    <scope>NUCLEOTIDE SEQUENCE [LARGE SCALE GENOMIC DNA]</scope>
    <source>
        <strain evidence="5">21-59-9</strain>
    </source>
</reference>
<evidence type="ECO:0000313" key="6">
    <source>
        <dbReference type="Proteomes" id="UP000216779"/>
    </source>
</evidence>
<evidence type="ECO:0000256" key="3">
    <source>
        <dbReference type="ARBA" id="ARBA00024484"/>
    </source>
</evidence>
<accession>A0A257SWJ3</accession>
<feature type="domain" description="AMP-dependent synthetase/ligase" evidence="4">
    <location>
        <begin position="34"/>
        <end position="411"/>
    </location>
</feature>
<dbReference type="Proteomes" id="UP000216779">
    <property type="component" value="Unassembled WGS sequence"/>
</dbReference>
<dbReference type="Gene3D" id="3.30.300.30">
    <property type="match status" value="1"/>
</dbReference>